<dbReference type="Proteomes" id="UP000823388">
    <property type="component" value="Chromosome 1N"/>
</dbReference>
<evidence type="ECO:0000313" key="2">
    <source>
        <dbReference type="EMBL" id="KAG2650920.1"/>
    </source>
</evidence>
<evidence type="ECO:0000256" key="1">
    <source>
        <dbReference type="SAM" id="MobiDB-lite"/>
    </source>
</evidence>
<reference evidence="2" key="1">
    <citation type="submission" date="2020-05" db="EMBL/GenBank/DDBJ databases">
        <title>WGS assembly of Panicum virgatum.</title>
        <authorList>
            <person name="Lovell J.T."/>
            <person name="Jenkins J."/>
            <person name="Shu S."/>
            <person name="Juenger T.E."/>
            <person name="Schmutz J."/>
        </authorList>
    </citation>
    <scope>NUCLEOTIDE SEQUENCE</scope>
    <source>
        <strain evidence="2">AP13</strain>
    </source>
</reference>
<gene>
    <name evidence="2" type="ORF">PVAP13_1NG241738</name>
</gene>
<organism evidence="2 3">
    <name type="scientific">Panicum virgatum</name>
    <name type="common">Blackwell switchgrass</name>
    <dbReference type="NCBI Taxonomy" id="38727"/>
    <lineage>
        <taxon>Eukaryota</taxon>
        <taxon>Viridiplantae</taxon>
        <taxon>Streptophyta</taxon>
        <taxon>Embryophyta</taxon>
        <taxon>Tracheophyta</taxon>
        <taxon>Spermatophyta</taxon>
        <taxon>Magnoliopsida</taxon>
        <taxon>Liliopsida</taxon>
        <taxon>Poales</taxon>
        <taxon>Poaceae</taxon>
        <taxon>PACMAD clade</taxon>
        <taxon>Panicoideae</taxon>
        <taxon>Panicodae</taxon>
        <taxon>Paniceae</taxon>
        <taxon>Panicinae</taxon>
        <taxon>Panicum</taxon>
        <taxon>Panicum sect. Hiantes</taxon>
    </lineage>
</organism>
<proteinExistence type="predicted"/>
<keyword evidence="3" id="KW-1185">Reference proteome</keyword>
<evidence type="ECO:0000313" key="3">
    <source>
        <dbReference type="Proteomes" id="UP000823388"/>
    </source>
</evidence>
<feature type="region of interest" description="Disordered" evidence="1">
    <location>
        <begin position="1"/>
        <end position="22"/>
    </location>
</feature>
<accession>A0A8T0WSV6</accession>
<comment type="caution">
    <text evidence="2">The sequence shown here is derived from an EMBL/GenBank/DDBJ whole genome shotgun (WGS) entry which is preliminary data.</text>
</comment>
<dbReference type="AlphaFoldDB" id="A0A8T0WSV6"/>
<protein>
    <submittedName>
        <fullName evidence="2">Uncharacterized protein</fullName>
    </submittedName>
</protein>
<dbReference type="EMBL" id="CM029038">
    <property type="protein sequence ID" value="KAG2650920.1"/>
    <property type="molecule type" value="Genomic_DNA"/>
</dbReference>
<sequence length="134" mass="14174">MSSPPPHQGWRAHSCAPHTPARPLAHGAAHPLCVSDAISAMLTTHQGPVSFHHQPHRAHLGVGAAWWGAGRDAEPGGEARDAWSEAAACPPGRPARELWSLEAKRFGAGAPVVVPSLGALAALRHWAHCGERRR</sequence>
<name>A0A8T0WSV6_PANVG</name>